<dbReference type="STRING" id="1565605.PG1C_07075"/>
<evidence type="ECO:0000313" key="2">
    <source>
        <dbReference type="Proteomes" id="UP000061603"/>
    </source>
</evidence>
<dbReference type="Proteomes" id="UP000061603">
    <property type="component" value="Chromosome"/>
</dbReference>
<organism evidence="1 2">
    <name type="scientific">Rugosibacter aromaticivorans</name>
    <dbReference type="NCBI Taxonomy" id="1565605"/>
    <lineage>
        <taxon>Bacteria</taxon>
        <taxon>Pseudomonadati</taxon>
        <taxon>Pseudomonadota</taxon>
        <taxon>Betaproteobacteria</taxon>
        <taxon>Nitrosomonadales</taxon>
        <taxon>Sterolibacteriaceae</taxon>
        <taxon>Rugosibacter</taxon>
    </lineage>
</organism>
<gene>
    <name evidence="1" type="ORF">PG1C_07075</name>
</gene>
<dbReference type="EMBL" id="CP010554">
    <property type="protein sequence ID" value="AJP48290.1"/>
    <property type="molecule type" value="Genomic_DNA"/>
</dbReference>
<name>A0A0C5J8K3_9PROT</name>
<dbReference type="RefSeq" id="WP_202636833.1">
    <property type="nucleotide sequence ID" value="NZ_CP010554.1"/>
</dbReference>
<protein>
    <submittedName>
        <fullName evidence="1">Uncharacterized protein</fullName>
    </submittedName>
</protein>
<dbReference type="AlphaFoldDB" id="A0A0C5J8K3"/>
<dbReference type="HOGENOM" id="CLU_1593709_0_0_4"/>
<sequence length="179" mass="20617">MRSVRNPQLDLRLDTAIPDAAVRWHEGASIRWLGQSLRLTLSREHAQTWRQGDALYLPLPPRATPRQIQDSAEAWLRKDATRYLAQCITEKSALVMRQQPGQPTRQPPRLALSFAARGDWVELLNVPTESVTTEFFTLLRCHWRLIEQPPEVIDAALDQALRRYFSRDQSSHSLFSLHA</sequence>
<reference evidence="1 2" key="1">
    <citation type="journal article" date="2015" name="Genome Announc.">
        <title>Complete Genome Sequence of a Novel Bacterium within the Family Rhodocyclaceae That Degrades Polycyclic Aromatic Hydrocarbons.</title>
        <authorList>
            <person name="Singleton D.R."/>
            <person name="Dickey A.N."/>
            <person name="Scholl E.H."/>
            <person name="Wright F.A."/>
            <person name="Aitken M.D."/>
        </authorList>
    </citation>
    <scope>NUCLEOTIDE SEQUENCE [LARGE SCALE GENOMIC DNA]</scope>
    <source>
        <strain evidence="2">PG1-Ca6</strain>
    </source>
</reference>
<evidence type="ECO:0000313" key="1">
    <source>
        <dbReference type="EMBL" id="AJP48290.1"/>
    </source>
</evidence>
<keyword evidence="2" id="KW-1185">Reference proteome</keyword>
<accession>A0A0C5J8K3</accession>
<dbReference type="KEGG" id="rbu:PG1C_07075"/>
<proteinExistence type="predicted"/>